<dbReference type="SMART" id="SM00421">
    <property type="entry name" value="HTH_LUXR"/>
    <property type="match status" value="1"/>
</dbReference>
<gene>
    <name evidence="6" type="ORF">WJU16_03750</name>
</gene>
<dbReference type="SUPFAM" id="SSF52172">
    <property type="entry name" value="CheY-like"/>
    <property type="match status" value="1"/>
</dbReference>
<dbReference type="CDD" id="cd06170">
    <property type="entry name" value="LuxR_C_like"/>
    <property type="match status" value="1"/>
</dbReference>
<evidence type="ECO:0000313" key="6">
    <source>
        <dbReference type="EMBL" id="WZN42149.1"/>
    </source>
</evidence>
<dbReference type="PROSITE" id="PS50043">
    <property type="entry name" value="HTH_LUXR_2"/>
    <property type="match status" value="1"/>
</dbReference>
<dbReference type="Gene3D" id="3.40.50.2300">
    <property type="match status" value="1"/>
</dbReference>
<evidence type="ECO:0000313" key="7">
    <source>
        <dbReference type="Proteomes" id="UP001485459"/>
    </source>
</evidence>
<name>A0ABZ2YRQ2_9BACT</name>
<dbReference type="SUPFAM" id="SSF46894">
    <property type="entry name" value="C-terminal effector domain of the bipartite response regulators"/>
    <property type="match status" value="1"/>
</dbReference>
<feature type="domain" description="Response regulatory" evidence="5">
    <location>
        <begin position="5"/>
        <end position="121"/>
    </location>
</feature>
<dbReference type="InterPro" id="IPR011006">
    <property type="entry name" value="CheY-like_superfamily"/>
</dbReference>
<sequence>MPELRLLIADDHQLLIDGMLSLLREAGGYTLLEPVNDGRQLLEKLASTPVDIILLDLNMPHLDGIRALEKIRRQYPRVRILVLTNYNQPQLVAEVRRLGANGYLLKSASAGELQRVIRLIAEGGEWFEDIAVEEEPLPSYFLDEFLRKYHLTRREVEIIRMVGSELTSKEIGSRLSISEFTVNTHRKNIMRKLEVRNIAGILNFARTHGLL</sequence>
<dbReference type="InterPro" id="IPR000792">
    <property type="entry name" value="Tscrpt_reg_LuxR_C"/>
</dbReference>
<protein>
    <submittedName>
        <fullName evidence="6">Response regulator transcription factor</fullName>
    </submittedName>
</protein>
<dbReference type="RefSeq" id="WP_341836985.1">
    <property type="nucleotide sequence ID" value="NZ_CP149822.1"/>
</dbReference>
<evidence type="ECO:0000256" key="1">
    <source>
        <dbReference type="ARBA" id="ARBA00022553"/>
    </source>
</evidence>
<dbReference type="PANTHER" id="PTHR43214">
    <property type="entry name" value="TWO-COMPONENT RESPONSE REGULATOR"/>
    <property type="match status" value="1"/>
</dbReference>
<keyword evidence="7" id="KW-1185">Reference proteome</keyword>
<evidence type="ECO:0000259" key="4">
    <source>
        <dbReference type="PROSITE" id="PS50043"/>
    </source>
</evidence>
<evidence type="ECO:0000256" key="3">
    <source>
        <dbReference type="PROSITE-ProRule" id="PRU00169"/>
    </source>
</evidence>
<dbReference type="Proteomes" id="UP001485459">
    <property type="component" value="Chromosome"/>
</dbReference>
<dbReference type="Pfam" id="PF00072">
    <property type="entry name" value="Response_reg"/>
    <property type="match status" value="1"/>
</dbReference>
<accession>A0ABZ2YRQ2</accession>
<dbReference type="Pfam" id="PF00196">
    <property type="entry name" value="GerE"/>
    <property type="match status" value="1"/>
</dbReference>
<keyword evidence="1 3" id="KW-0597">Phosphoprotein</keyword>
<dbReference type="EMBL" id="CP149822">
    <property type="protein sequence ID" value="WZN42149.1"/>
    <property type="molecule type" value="Genomic_DNA"/>
</dbReference>
<dbReference type="SMART" id="SM00448">
    <property type="entry name" value="REC"/>
    <property type="match status" value="1"/>
</dbReference>
<evidence type="ECO:0000259" key="5">
    <source>
        <dbReference type="PROSITE" id="PS50110"/>
    </source>
</evidence>
<dbReference type="InterPro" id="IPR058245">
    <property type="entry name" value="NreC/VraR/RcsB-like_REC"/>
</dbReference>
<dbReference type="InterPro" id="IPR036388">
    <property type="entry name" value="WH-like_DNA-bd_sf"/>
</dbReference>
<dbReference type="InterPro" id="IPR016032">
    <property type="entry name" value="Sig_transdc_resp-reg_C-effctor"/>
</dbReference>
<dbReference type="PROSITE" id="PS50110">
    <property type="entry name" value="RESPONSE_REGULATORY"/>
    <property type="match status" value="1"/>
</dbReference>
<dbReference type="CDD" id="cd17535">
    <property type="entry name" value="REC_NarL-like"/>
    <property type="match status" value="1"/>
</dbReference>
<feature type="domain" description="HTH luxR-type" evidence="4">
    <location>
        <begin position="144"/>
        <end position="209"/>
    </location>
</feature>
<organism evidence="6 7">
    <name type="scientific">Chitinophaga pollutisoli</name>
    <dbReference type="NCBI Taxonomy" id="3133966"/>
    <lineage>
        <taxon>Bacteria</taxon>
        <taxon>Pseudomonadati</taxon>
        <taxon>Bacteroidota</taxon>
        <taxon>Chitinophagia</taxon>
        <taxon>Chitinophagales</taxon>
        <taxon>Chitinophagaceae</taxon>
        <taxon>Chitinophaga</taxon>
    </lineage>
</organism>
<keyword evidence="2" id="KW-0238">DNA-binding</keyword>
<dbReference type="PANTHER" id="PTHR43214:SF17">
    <property type="entry name" value="TRANSCRIPTIONAL REGULATORY PROTEIN RCSB"/>
    <property type="match status" value="1"/>
</dbReference>
<reference evidence="7" key="1">
    <citation type="submission" date="2024-03" db="EMBL/GenBank/DDBJ databases">
        <title>Chitinophaga horti sp. nov., isolated from garden soil.</title>
        <authorList>
            <person name="Lee D.S."/>
            <person name="Han D.M."/>
            <person name="Baek J.H."/>
            <person name="Choi D.G."/>
            <person name="Jeon J.H."/>
            <person name="Jeon C.O."/>
        </authorList>
    </citation>
    <scope>NUCLEOTIDE SEQUENCE [LARGE SCALE GENOMIC DNA]</scope>
    <source>
        <strain evidence="7">GPA1</strain>
    </source>
</reference>
<dbReference type="InterPro" id="IPR039420">
    <property type="entry name" value="WalR-like"/>
</dbReference>
<proteinExistence type="predicted"/>
<dbReference type="Gene3D" id="1.10.10.10">
    <property type="entry name" value="Winged helix-like DNA-binding domain superfamily/Winged helix DNA-binding domain"/>
    <property type="match status" value="1"/>
</dbReference>
<dbReference type="InterPro" id="IPR001789">
    <property type="entry name" value="Sig_transdc_resp-reg_receiver"/>
</dbReference>
<evidence type="ECO:0000256" key="2">
    <source>
        <dbReference type="ARBA" id="ARBA00023125"/>
    </source>
</evidence>
<dbReference type="PRINTS" id="PR00038">
    <property type="entry name" value="HTHLUXR"/>
</dbReference>
<feature type="modified residue" description="4-aspartylphosphate" evidence="3">
    <location>
        <position position="56"/>
    </location>
</feature>